<evidence type="ECO:0000256" key="11">
    <source>
        <dbReference type="ARBA" id="ARBA00023065"/>
    </source>
</evidence>
<dbReference type="InterPro" id="IPR051173">
    <property type="entry name" value="Ca_channel_alpha-2/delta"/>
</dbReference>
<dbReference type="SMART" id="SM00327">
    <property type="entry name" value="VWA"/>
    <property type="match status" value="1"/>
</dbReference>
<evidence type="ECO:0000256" key="16">
    <source>
        <dbReference type="SAM" id="SignalP"/>
    </source>
</evidence>
<keyword evidence="10" id="KW-1133">Transmembrane helix</keyword>
<evidence type="ECO:0000313" key="18">
    <source>
        <dbReference type="EMBL" id="CAD6188290.1"/>
    </source>
</evidence>
<dbReference type="Proteomes" id="UP000835052">
    <property type="component" value="Unassembled WGS sequence"/>
</dbReference>
<dbReference type="EMBL" id="CAJGYM010000008">
    <property type="protein sequence ID" value="CAD6188290.1"/>
    <property type="molecule type" value="Genomic_DNA"/>
</dbReference>
<evidence type="ECO:0000256" key="13">
    <source>
        <dbReference type="ARBA" id="ARBA00023157"/>
    </source>
</evidence>
<comment type="caution">
    <text evidence="18">The sequence shown here is derived from an EMBL/GenBank/DDBJ whole genome shotgun (WGS) entry which is preliminary data.</text>
</comment>
<keyword evidence="15" id="KW-0407">Ion channel</keyword>
<keyword evidence="5" id="KW-0812">Transmembrane</keyword>
<dbReference type="Pfam" id="PF08473">
    <property type="entry name" value="VGCC_alpha2"/>
    <property type="match status" value="1"/>
</dbReference>
<keyword evidence="12" id="KW-0472">Membrane</keyword>
<keyword evidence="4" id="KW-0107">Calcium channel</keyword>
<evidence type="ECO:0000256" key="9">
    <source>
        <dbReference type="ARBA" id="ARBA00022882"/>
    </source>
</evidence>
<organism evidence="18 19">
    <name type="scientific">Caenorhabditis auriculariae</name>
    <dbReference type="NCBI Taxonomy" id="2777116"/>
    <lineage>
        <taxon>Eukaryota</taxon>
        <taxon>Metazoa</taxon>
        <taxon>Ecdysozoa</taxon>
        <taxon>Nematoda</taxon>
        <taxon>Chromadorea</taxon>
        <taxon>Rhabditida</taxon>
        <taxon>Rhabditina</taxon>
        <taxon>Rhabditomorpha</taxon>
        <taxon>Rhabditoidea</taxon>
        <taxon>Rhabditidae</taxon>
        <taxon>Peloderinae</taxon>
        <taxon>Caenorhabditis</taxon>
    </lineage>
</organism>
<dbReference type="Pfam" id="PF08399">
    <property type="entry name" value="VWA_N"/>
    <property type="match status" value="1"/>
</dbReference>
<evidence type="ECO:0000256" key="1">
    <source>
        <dbReference type="ARBA" id="ARBA00004479"/>
    </source>
</evidence>
<evidence type="ECO:0000256" key="3">
    <source>
        <dbReference type="ARBA" id="ARBA00022568"/>
    </source>
</evidence>
<dbReference type="Pfam" id="PF00092">
    <property type="entry name" value="VWA"/>
    <property type="match status" value="1"/>
</dbReference>
<dbReference type="OrthoDB" id="10054666at2759"/>
<dbReference type="InterPro" id="IPR013608">
    <property type="entry name" value="VWA_N"/>
</dbReference>
<evidence type="ECO:0000256" key="12">
    <source>
        <dbReference type="ARBA" id="ARBA00023136"/>
    </source>
</evidence>
<dbReference type="SUPFAM" id="SSF53300">
    <property type="entry name" value="vWA-like"/>
    <property type="match status" value="1"/>
</dbReference>
<dbReference type="InterPro" id="IPR036465">
    <property type="entry name" value="vWFA_dom_sf"/>
</dbReference>
<protein>
    <recommendedName>
        <fullName evidence="17">VWFA domain-containing protein</fullName>
    </recommendedName>
</protein>
<evidence type="ECO:0000259" key="17">
    <source>
        <dbReference type="PROSITE" id="PS50234"/>
    </source>
</evidence>
<feature type="chain" id="PRO_5035777717" description="VWFA domain-containing protein" evidence="16">
    <location>
        <begin position="21"/>
        <end position="1409"/>
    </location>
</feature>
<name>A0A8S1H4F3_9PELO</name>
<keyword evidence="7 16" id="KW-0732">Signal</keyword>
<keyword evidence="14" id="KW-0325">Glycoprotein</keyword>
<gene>
    <name evidence="18" type="ORF">CAUJ_LOCUS4209</name>
</gene>
<evidence type="ECO:0000256" key="14">
    <source>
        <dbReference type="ARBA" id="ARBA00023180"/>
    </source>
</evidence>
<keyword evidence="13" id="KW-1015">Disulfide bond</keyword>
<keyword evidence="19" id="KW-1185">Reference proteome</keyword>
<dbReference type="PANTHER" id="PTHR10166:SF37">
    <property type="entry name" value="STOLID, ISOFORM H"/>
    <property type="match status" value="1"/>
</dbReference>
<evidence type="ECO:0000256" key="5">
    <source>
        <dbReference type="ARBA" id="ARBA00022692"/>
    </source>
</evidence>
<dbReference type="Gene3D" id="3.30.450.20">
    <property type="entry name" value="PAS domain"/>
    <property type="match status" value="1"/>
</dbReference>
<dbReference type="GO" id="GO:0005245">
    <property type="term" value="F:voltage-gated calcium channel activity"/>
    <property type="evidence" value="ECO:0007669"/>
    <property type="project" value="TreeGrafter"/>
</dbReference>
<dbReference type="InterPro" id="IPR002035">
    <property type="entry name" value="VWF_A"/>
</dbReference>
<keyword evidence="9" id="KW-0851">Voltage-gated channel</keyword>
<keyword evidence="2" id="KW-0813">Transport</keyword>
<reference evidence="18" key="1">
    <citation type="submission" date="2020-10" db="EMBL/GenBank/DDBJ databases">
        <authorList>
            <person name="Kikuchi T."/>
        </authorList>
    </citation>
    <scope>NUCLEOTIDE SEQUENCE</scope>
    <source>
        <strain evidence="18">NKZ352</strain>
    </source>
</reference>
<evidence type="ECO:0000313" key="19">
    <source>
        <dbReference type="Proteomes" id="UP000835052"/>
    </source>
</evidence>
<keyword evidence="6" id="KW-0479">Metal-binding</keyword>
<evidence type="ECO:0000256" key="8">
    <source>
        <dbReference type="ARBA" id="ARBA00022837"/>
    </source>
</evidence>
<comment type="subcellular location">
    <subcellularLocation>
        <location evidence="1">Membrane</location>
        <topology evidence="1">Single-pass type I membrane protein</topology>
    </subcellularLocation>
</comment>
<sequence>MRFLIISCFLLVTGLRFVTCEEEDDGSFADDLYVRVYRRCWSDCVEKAAPLEDPFVSMMQAKFDLDRHKSFCRAYNGTRSCAVGCLSHEDHDVYLRPFFRRNILNEFVCHKHYNDIHEFLPCYLRSRTFETTFQSCGKFVFEDEVRANRETCSSLRCVTQTLPGLVRQKCVADDNEQFGGAAAALFEKMLGAFLRQRIPFRILLVVSISSAFNKDSIEDCSRVFSEHAKELFEKITQEQKIRQNYEKLVEEEQFDPRDELKKSKVRIEKYLRLRAQFAYKAKVSLESRGIRNASDAEVNDPSSKEFIRFMSAKQGNDGTTIYENNHLGRRTRVNETRIFNLTQNANFYTLATSSIASAVHVPTPLYDRNADLLRKIDWSNVDAVYRTNREEIRDLAFQMFCSESGYMRFYPAASWFWDNEEEHLDLFDCRNTEWYINAATNSKNVLIMLDMSGSMLGQRYEVAKQTTEAILETLSHNDYFNIMPFSKSPYFLDECNGENGLLQATMRNKKALRQKMNNISSEGKADYEKALPQAFSTLLNLKGSYSLHTREEMALMATNGSAAAAHHTVHVMLPEHVLTASQEYIDSITKGGSGGRAACESVIMLITDGAPNAYSAIFELYNKNKRVRVFTFLVGDEAIDFNEVREMACQNRGYMVHVANMADVDEKVQHYIRRMSRAVGKHNKEISEEDALWTGVYRERLYLPRPEVFAEPVPITNQSFAVMNKMAARRKIRLHKSEARGRMFVTTVSFPVVVNESFMGVAAVNIPLTEVNQKAHPSNIGAKSYFFMLDQNGFVMSHPQLRPIDLDTKQHKQNYNNMDILELEVSQTQQVRKMVIDCDNSDIQQLDVIFATEILNRVYPQTNSYYAECIDQANFVLGLAVAKGDDYRLVSKNKKYDFKKVTMDWIADKQWRIHPHWRYCLLNDTDTNVSKEEAFTVYVEQMAKTGAVPLLCQPRQHLVEKALVDLEATSSLVDLWDTQFQFMKDSLVHLVFFGTPSGVIRYYNLTLDDYDYIDPYWSIFDHIGSILSIEHVQESYNHFITDLNRKTSDDRYYRRAVRMKDTILFDVSANSKIWYKSELQNTGYGLNENLTMLGQMFKAVHMQNAILGVAGFEFAYDFVVDTMSEHGCAPTDGRRWCVLLDEHGYVFYSNWPEISYEKYLANEGKHINQFFGRINRIAQRTMALLVENKFYTKLMYTDHQSSCKIIKTVVTSASRNTPFNLLRSFVMNVINVALNFFYNFGLLSSTKEYAEAYTASFHEGNDGYPCSKTSPFYFSNKDGRNRPQSTWLVASHRSERPCKKNSKCSVKMEASFVEHTNLVMVWITQDKVSENCYEESHCPLEDPSEVPFGFEENPHMSGECDEAPPKERASKSSEMCYSIDDDNGTVPCSFALSKTTWLLPLAALSFLLL</sequence>
<evidence type="ECO:0000256" key="7">
    <source>
        <dbReference type="ARBA" id="ARBA00022729"/>
    </source>
</evidence>
<keyword evidence="11" id="KW-0406">Ion transport</keyword>
<feature type="signal peptide" evidence="16">
    <location>
        <begin position="1"/>
        <end position="20"/>
    </location>
</feature>
<dbReference type="InterPro" id="IPR013680">
    <property type="entry name" value="VDCC_a2/dsu"/>
</dbReference>
<feature type="domain" description="VWFA" evidence="17">
    <location>
        <begin position="444"/>
        <end position="675"/>
    </location>
</feature>
<evidence type="ECO:0000256" key="2">
    <source>
        <dbReference type="ARBA" id="ARBA00022448"/>
    </source>
</evidence>
<dbReference type="PANTHER" id="PTHR10166">
    <property type="entry name" value="VOLTAGE-DEPENDENT CALCIUM CHANNEL SUBUNIT ALPHA-2/DELTA-RELATED"/>
    <property type="match status" value="1"/>
</dbReference>
<evidence type="ECO:0000256" key="10">
    <source>
        <dbReference type="ARBA" id="ARBA00022989"/>
    </source>
</evidence>
<accession>A0A8S1H4F3</accession>
<dbReference type="Pfam" id="PF13519">
    <property type="entry name" value="VWA_2"/>
    <property type="match status" value="1"/>
</dbReference>
<evidence type="ECO:0000256" key="4">
    <source>
        <dbReference type="ARBA" id="ARBA00022673"/>
    </source>
</evidence>
<dbReference type="Gene3D" id="3.40.50.410">
    <property type="entry name" value="von Willebrand factor, type A domain"/>
    <property type="match status" value="1"/>
</dbReference>
<evidence type="ECO:0000256" key="15">
    <source>
        <dbReference type="ARBA" id="ARBA00023303"/>
    </source>
</evidence>
<dbReference type="GO" id="GO:0005891">
    <property type="term" value="C:voltage-gated calcium channel complex"/>
    <property type="evidence" value="ECO:0007669"/>
    <property type="project" value="TreeGrafter"/>
</dbReference>
<keyword evidence="3" id="KW-0109">Calcium transport</keyword>
<dbReference type="PROSITE" id="PS50234">
    <property type="entry name" value="VWFA"/>
    <property type="match status" value="1"/>
</dbReference>
<evidence type="ECO:0000256" key="6">
    <source>
        <dbReference type="ARBA" id="ARBA00022723"/>
    </source>
</evidence>
<proteinExistence type="predicted"/>
<keyword evidence="8" id="KW-0106">Calcium</keyword>